<feature type="region of interest" description="Disordered" evidence="1">
    <location>
        <begin position="1"/>
        <end position="216"/>
    </location>
</feature>
<feature type="compositionally biased region" description="Basic residues" evidence="1">
    <location>
        <begin position="64"/>
        <end position="79"/>
    </location>
</feature>
<dbReference type="EMBL" id="CADCSY010000013">
    <property type="protein sequence ID" value="CAA9214391.1"/>
    <property type="molecule type" value="Genomic_DNA"/>
</dbReference>
<feature type="compositionally biased region" description="Basic and acidic residues" evidence="1">
    <location>
        <begin position="100"/>
        <end position="112"/>
    </location>
</feature>
<feature type="non-terminal residue" evidence="2">
    <location>
        <position position="1"/>
    </location>
</feature>
<feature type="compositionally biased region" description="Basic and acidic residues" evidence="1">
    <location>
        <begin position="141"/>
        <end position="151"/>
    </location>
</feature>
<feature type="compositionally biased region" description="Gly residues" evidence="1">
    <location>
        <begin position="123"/>
        <end position="134"/>
    </location>
</feature>
<feature type="compositionally biased region" description="Basic residues" evidence="1">
    <location>
        <begin position="196"/>
        <end position="205"/>
    </location>
</feature>
<accession>A0A6J4H8E4</accession>
<dbReference type="AlphaFoldDB" id="A0A6J4H8E4"/>
<proteinExistence type="predicted"/>
<feature type="compositionally biased region" description="Basic residues" evidence="1">
    <location>
        <begin position="12"/>
        <end position="36"/>
    </location>
</feature>
<reference evidence="2" key="1">
    <citation type="submission" date="2020-02" db="EMBL/GenBank/DDBJ databases">
        <authorList>
            <person name="Meier V. D."/>
        </authorList>
    </citation>
    <scope>NUCLEOTIDE SEQUENCE</scope>
    <source>
        <strain evidence="2">AVDCRST_MAG20</strain>
    </source>
</reference>
<feature type="non-terminal residue" evidence="2">
    <location>
        <position position="216"/>
    </location>
</feature>
<feature type="compositionally biased region" description="Basic residues" evidence="1">
    <location>
        <begin position="44"/>
        <end position="55"/>
    </location>
</feature>
<sequence>AAAPHPHAGGRGGHRPRRPLPGRHVRPGVACVHHRPGGGLRRDRGARRGAVRRRPLAGAALTARPRHRAAGAAGRRRHRGDGWQPTGGPHHRGLGQRELPAGERRAGGEHHAGGVGDELLAEPGGGRPVPAGGGHARRRPRLEPVPRAADRGHRRGGRAARSGLAGGTVLGERGVAGRQPRSGGARGGDRADHRVRTPRRPRRPGRSCAGRDRHRV</sequence>
<evidence type="ECO:0000313" key="2">
    <source>
        <dbReference type="EMBL" id="CAA9214391.1"/>
    </source>
</evidence>
<protein>
    <submittedName>
        <fullName evidence="2">Uncharacterized protein</fullName>
    </submittedName>
</protein>
<evidence type="ECO:0000256" key="1">
    <source>
        <dbReference type="SAM" id="MobiDB-lite"/>
    </source>
</evidence>
<name>A0A6J4H8E4_9ACTN</name>
<organism evidence="2">
    <name type="scientific">uncultured Acidimicrobiales bacterium</name>
    <dbReference type="NCBI Taxonomy" id="310071"/>
    <lineage>
        <taxon>Bacteria</taxon>
        <taxon>Bacillati</taxon>
        <taxon>Actinomycetota</taxon>
        <taxon>Acidimicrobiia</taxon>
        <taxon>Acidimicrobiales</taxon>
        <taxon>environmental samples</taxon>
    </lineage>
</organism>
<gene>
    <name evidence="2" type="ORF">AVDCRST_MAG20-259</name>
</gene>